<feature type="domain" description="Glucose-methanol-choline oxidoreductase C-terminal" evidence="8">
    <location>
        <begin position="413"/>
        <end position="533"/>
    </location>
</feature>
<dbReference type="InterPro" id="IPR002938">
    <property type="entry name" value="FAD-bd"/>
</dbReference>
<dbReference type="InterPro" id="IPR051473">
    <property type="entry name" value="P2Ox-like"/>
</dbReference>
<evidence type="ECO:0000259" key="7">
    <source>
        <dbReference type="Pfam" id="PF01494"/>
    </source>
</evidence>
<dbReference type="InterPro" id="IPR036188">
    <property type="entry name" value="FAD/NAD-bd_sf"/>
</dbReference>
<keyword evidence="10" id="KW-1185">Reference proteome</keyword>
<proteinExistence type="inferred from homology"/>
<dbReference type="Proteomes" id="UP001597145">
    <property type="component" value="Unassembled WGS sequence"/>
</dbReference>
<evidence type="ECO:0000259" key="6">
    <source>
        <dbReference type="Pfam" id="PF00732"/>
    </source>
</evidence>
<dbReference type="Pfam" id="PF01494">
    <property type="entry name" value="FAD_binding_3"/>
    <property type="match status" value="1"/>
</dbReference>
<dbReference type="EMBL" id="JBHUCP010000045">
    <property type="protein sequence ID" value="MFD1534783.1"/>
    <property type="molecule type" value="Genomic_DNA"/>
</dbReference>
<feature type="domain" description="FAD-binding" evidence="7">
    <location>
        <begin position="10"/>
        <end position="43"/>
    </location>
</feature>
<dbReference type="InterPro" id="IPR007867">
    <property type="entry name" value="GMC_OxRtase_C"/>
</dbReference>
<evidence type="ECO:0000256" key="5">
    <source>
        <dbReference type="ARBA" id="ARBA00023002"/>
    </source>
</evidence>
<dbReference type="InterPro" id="IPR000172">
    <property type="entry name" value="GMC_OxRdtase_N"/>
</dbReference>
<evidence type="ECO:0000256" key="4">
    <source>
        <dbReference type="ARBA" id="ARBA00022827"/>
    </source>
</evidence>
<evidence type="ECO:0000256" key="2">
    <source>
        <dbReference type="ARBA" id="ARBA00010790"/>
    </source>
</evidence>
<keyword evidence="5" id="KW-0560">Oxidoreductase</keyword>
<sequence length="552" mass="60201">MAPKTKPERADVCIVGAGATGAAAAKVLTENGLRVVALERGPWRGKETFGGDELANVNRYNLWPDPLLNPRTVVRPETGSSDPVVELFCPVPQMVGGGTVHWQGWLPRFTPNDFRLHTIAGELPGTTLADWPITYDELEPYYSKVEWAFGVSGQGGANRAEGPRSREYPCPPLPLSHYAHKFHEGCDALGWNAFPTPQAALSRPHNGRPPTVISAFAQQHGDPTGTRSSALNVFVPDAVATGRFELRPDCYVREITVDDRGRAKGAVYADADGDLVEQEADVVVLACGAVESARLLLLSRSRRFPDGLANSSDLVGRNVTFHEYSAAVGLFDDPVYAWAGGGYVSASSFQFYEHDDSRGFASGGHIACAGVGIPLPINWGLPDRPLWGAQAKQMDRDHFNHSMAVAMVVHDMPQHDNRIELDEKVEDAWGLPVARVTLTPHRNDLEMGRFLIDRNAEILEAAGANKVYRVYIDKVTGNCSHQHGTTRMGDDPGTSVLNRWCQAHDVDNLFVVDGGPFPTGTGANPTLTMMANAWRVSEYIATRKSDRLGNRM</sequence>
<accession>A0ABW4FW40</accession>
<evidence type="ECO:0000256" key="3">
    <source>
        <dbReference type="ARBA" id="ARBA00022630"/>
    </source>
</evidence>
<dbReference type="SUPFAM" id="SSF51905">
    <property type="entry name" value="FAD/NAD(P)-binding domain"/>
    <property type="match status" value="1"/>
</dbReference>
<feature type="domain" description="Glucose-methanol-choline oxidoreductase N-terminal" evidence="6">
    <location>
        <begin position="178"/>
        <end position="322"/>
    </location>
</feature>
<dbReference type="RefSeq" id="WP_343982450.1">
    <property type="nucleotide sequence ID" value="NZ_BAAAJG010000015.1"/>
</dbReference>
<gene>
    <name evidence="9" type="ORF">ACFSCY_35730</name>
</gene>
<evidence type="ECO:0000259" key="8">
    <source>
        <dbReference type="Pfam" id="PF05199"/>
    </source>
</evidence>
<dbReference type="PANTHER" id="PTHR42784">
    <property type="entry name" value="PYRANOSE 2-OXIDASE"/>
    <property type="match status" value="1"/>
</dbReference>
<name>A0ABW4FW40_9PSEU</name>
<keyword evidence="4" id="KW-0274">FAD</keyword>
<organism evidence="9 10">
    <name type="scientific">Pseudonocardia aurantiaca</name>
    <dbReference type="NCBI Taxonomy" id="75290"/>
    <lineage>
        <taxon>Bacteria</taxon>
        <taxon>Bacillati</taxon>
        <taxon>Actinomycetota</taxon>
        <taxon>Actinomycetes</taxon>
        <taxon>Pseudonocardiales</taxon>
        <taxon>Pseudonocardiaceae</taxon>
        <taxon>Pseudonocardia</taxon>
    </lineage>
</organism>
<dbReference type="SUPFAM" id="SSF54373">
    <property type="entry name" value="FAD-linked reductases, C-terminal domain"/>
    <property type="match status" value="1"/>
</dbReference>
<comment type="similarity">
    <text evidence="2">Belongs to the GMC oxidoreductase family.</text>
</comment>
<keyword evidence="3" id="KW-0285">Flavoprotein</keyword>
<dbReference type="Pfam" id="PF00732">
    <property type="entry name" value="GMC_oxred_N"/>
    <property type="match status" value="1"/>
</dbReference>
<dbReference type="PANTHER" id="PTHR42784:SF1">
    <property type="entry name" value="PYRANOSE 2-OXIDASE"/>
    <property type="match status" value="1"/>
</dbReference>
<comment type="caution">
    <text evidence="9">The sequence shown here is derived from an EMBL/GenBank/DDBJ whole genome shotgun (WGS) entry which is preliminary data.</text>
</comment>
<dbReference type="Gene3D" id="3.50.50.60">
    <property type="entry name" value="FAD/NAD(P)-binding domain"/>
    <property type="match status" value="2"/>
</dbReference>
<dbReference type="Pfam" id="PF05199">
    <property type="entry name" value="GMC_oxred_C"/>
    <property type="match status" value="1"/>
</dbReference>
<evidence type="ECO:0000256" key="1">
    <source>
        <dbReference type="ARBA" id="ARBA00001974"/>
    </source>
</evidence>
<evidence type="ECO:0000313" key="10">
    <source>
        <dbReference type="Proteomes" id="UP001597145"/>
    </source>
</evidence>
<comment type="cofactor">
    <cofactor evidence="1">
        <name>FAD</name>
        <dbReference type="ChEBI" id="CHEBI:57692"/>
    </cofactor>
</comment>
<evidence type="ECO:0000313" key="9">
    <source>
        <dbReference type="EMBL" id="MFD1534783.1"/>
    </source>
</evidence>
<protein>
    <submittedName>
        <fullName evidence="9">GMC family oxidoreductase</fullName>
    </submittedName>
</protein>
<reference evidence="10" key="1">
    <citation type="journal article" date="2019" name="Int. J. Syst. Evol. Microbiol.">
        <title>The Global Catalogue of Microorganisms (GCM) 10K type strain sequencing project: providing services to taxonomists for standard genome sequencing and annotation.</title>
        <authorList>
            <consortium name="The Broad Institute Genomics Platform"/>
            <consortium name="The Broad Institute Genome Sequencing Center for Infectious Disease"/>
            <person name="Wu L."/>
            <person name="Ma J."/>
        </authorList>
    </citation>
    <scope>NUCLEOTIDE SEQUENCE [LARGE SCALE GENOMIC DNA]</scope>
    <source>
        <strain evidence="10">JCM 12165</strain>
    </source>
</reference>